<evidence type="ECO:0000313" key="2">
    <source>
        <dbReference type="EMBL" id="KRS10859.1"/>
    </source>
</evidence>
<dbReference type="AlphaFoldDB" id="A0A0T5NPG1"/>
<sequence>MSQASAPTQPAEKLEIRSLGAEHVAGALALSRQVGWPHRKEDWDLALTVSEGVVATRGDVVRGTACCSRFGTVSLINMIIVDEAMRGRGLGRRLMDAVMALGAGGEMRLVATRDGLPLYEKLGFVSTHEIRQHQGIARTAAPEREVCDGTVDDIGRLADMDREACGLERQGLLERIAAQGQVLLAEGGFAFLREFGRGHVVGPVVANDPAVARALIAAAAHRCAGQFLRIDLPESAGLSEFVEALGLAHVGGGTAMVLDPEPAKSGSYTTYALVSQALG</sequence>
<protein>
    <recommendedName>
        <fullName evidence="1">N-acetyltransferase domain-containing protein</fullName>
    </recommendedName>
</protein>
<dbReference type="InterPro" id="IPR016181">
    <property type="entry name" value="Acyl_CoA_acyltransferase"/>
</dbReference>
<dbReference type="InterPro" id="IPR052729">
    <property type="entry name" value="Acyl/Acetyltrans_Enzymes"/>
</dbReference>
<dbReference type="PATRIC" id="fig|1641875.4.peg.2361"/>
<dbReference type="InterPro" id="IPR041496">
    <property type="entry name" value="YitH/HolE_GNAT"/>
</dbReference>
<dbReference type="PANTHER" id="PTHR47237">
    <property type="entry name" value="SLL0310 PROTEIN"/>
    <property type="match status" value="1"/>
</dbReference>
<dbReference type="PANTHER" id="PTHR47237:SF2">
    <property type="entry name" value="BLL4206 PROTEIN"/>
    <property type="match status" value="1"/>
</dbReference>
<dbReference type="PROSITE" id="PS51186">
    <property type="entry name" value="GNAT"/>
    <property type="match status" value="1"/>
</dbReference>
<dbReference type="Pfam" id="PF13508">
    <property type="entry name" value="Acetyltransf_7"/>
    <property type="match status" value="1"/>
</dbReference>
<gene>
    <name evidence="2" type="ORF">XM53_19145</name>
</gene>
<dbReference type="InterPro" id="IPR000182">
    <property type="entry name" value="GNAT_dom"/>
</dbReference>
<dbReference type="CDD" id="cd04301">
    <property type="entry name" value="NAT_SF"/>
    <property type="match status" value="1"/>
</dbReference>
<dbReference type="OrthoDB" id="8453373at2"/>
<dbReference type="Pfam" id="PF18014">
    <property type="entry name" value="Acetyltransf_18"/>
    <property type="match status" value="1"/>
</dbReference>
<dbReference type="Proteomes" id="UP000051295">
    <property type="component" value="Unassembled WGS sequence"/>
</dbReference>
<dbReference type="Gene3D" id="3.40.630.90">
    <property type="match status" value="1"/>
</dbReference>
<name>A0A0T5NPG1_9RHOB</name>
<proteinExistence type="predicted"/>
<dbReference type="Gene3D" id="3.40.630.30">
    <property type="match status" value="1"/>
</dbReference>
<keyword evidence="3" id="KW-1185">Reference proteome</keyword>
<reference evidence="2 3" key="1">
    <citation type="submission" date="2015-04" db="EMBL/GenBank/DDBJ databases">
        <title>The draft genome sequence of Roseovarius sp.R12b.</title>
        <authorList>
            <person name="Li G."/>
            <person name="Lai Q."/>
            <person name="Shao Z."/>
            <person name="Yan P."/>
        </authorList>
    </citation>
    <scope>NUCLEOTIDE SEQUENCE [LARGE SCALE GENOMIC DNA]</scope>
    <source>
        <strain evidence="2 3">R12B</strain>
    </source>
</reference>
<dbReference type="EMBL" id="LAXJ01000026">
    <property type="protein sequence ID" value="KRS10859.1"/>
    <property type="molecule type" value="Genomic_DNA"/>
</dbReference>
<accession>A0A0T5NPG1</accession>
<dbReference type="RefSeq" id="WP_057796278.1">
    <property type="nucleotide sequence ID" value="NZ_LAXJ01000026.1"/>
</dbReference>
<evidence type="ECO:0000313" key="3">
    <source>
        <dbReference type="Proteomes" id="UP000051295"/>
    </source>
</evidence>
<comment type="caution">
    <text evidence="2">The sequence shown here is derived from an EMBL/GenBank/DDBJ whole genome shotgun (WGS) entry which is preliminary data.</text>
</comment>
<organism evidence="2 3">
    <name type="scientific">Roseovarius atlanticus</name>
    <dbReference type="NCBI Taxonomy" id="1641875"/>
    <lineage>
        <taxon>Bacteria</taxon>
        <taxon>Pseudomonadati</taxon>
        <taxon>Pseudomonadota</taxon>
        <taxon>Alphaproteobacteria</taxon>
        <taxon>Rhodobacterales</taxon>
        <taxon>Roseobacteraceae</taxon>
        <taxon>Roseovarius</taxon>
    </lineage>
</organism>
<dbReference type="SUPFAM" id="SSF55729">
    <property type="entry name" value="Acyl-CoA N-acyltransferases (Nat)"/>
    <property type="match status" value="1"/>
</dbReference>
<dbReference type="STRING" id="1641875.XM53_19145"/>
<feature type="domain" description="N-acetyltransferase" evidence="1">
    <location>
        <begin position="14"/>
        <end position="145"/>
    </location>
</feature>
<evidence type="ECO:0000259" key="1">
    <source>
        <dbReference type="PROSITE" id="PS51186"/>
    </source>
</evidence>
<dbReference type="GO" id="GO:0016747">
    <property type="term" value="F:acyltransferase activity, transferring groups other than amino-acyl groups"/>
    <property type="evidence" value="ECO:0007669"/>
    <property type="project" value="InterPro"/>
</dbReference>